<gene>
    <name evidence="1" type="ORF">MAE02_23930</name>
</gene>
<reference evidence="1 2" key="1">
    <citation type="submission" date="2019-07" db="EMBL/GenBank/DDBJ databases">
        <title>Whole genome shotgun sequence of Microvirga aerophila NBRC 106136.</title>
        <authorList>
            <person name="Hosoyama A."/>
            <person name="Uohara A."/>
            <person name="Ohji S."/>
            <person name="Ichikawa N."/>
        </authorList>
    </citation>
    <scope>NUCLEOTIDE SEQUENCE [LARGE SCALE GENOMIC DNA]</scope>
    <source>
        <strain evidence="1 2">NBRC 106136</strain>
    </source>
</reference>
<sequence>MPVTYGGIEVEQVLNTGTGKRVSTIFLKLANSNAEAVEVRNIRCEFYDGAKLAKQFSIPRLMVQPGSDKYEAPEKVEGPFNRPVCRLGK</sequence>
<dbReference type="AlphaFoldDB" id="A0A512BSB3"/>
<protein>
    <submittedName>
        <fullName evidence="1">Uncharacterized protein</fullName>
    </submittedName>
</protein>
<dbReference type="Proteomes" id="UP000321085">
    <property type="component" value="Unassembled WGS sequence"/>
</dbReference>
<name>A0A512BSB3_9HYPH</name>
<keyword evidence="2" id="KW-1185">Reference proteome</keyword>
<dbReference type="EMBL" id="BJYU01000028">
    <property type="protein sequence ID" value="GEO14697.1"/>
    <property type="molecule type" value="Genomic_DNA"/>
</dbReference>
<evidence type="ECO:0000313" key="1">
    <source>
        <dbReference type="EMBL" id="GEO14697.1"/>
    </source>
</evidence>
<organism evidence="1 2">
    <name type="scientific">Microvirga aerophila</name>
    <dbReference type="NCBI Taxonomy" id="670291"/>
    <lineage>
        <taxon>Bacteria</taxon>
        <taxon>Pseudomonadati</taxon>
        <taxon>Pseudomonadota</taxon>
        <taxon>Alphaproteobacteria</taxon>
        <taxon>Hyphomicrobiales</taxon>
        <taxon>Methylobacteriaceae</taxon>
        <taxon>Microvirga</taxon>
    </lineage>
</organism>
<comment type="caution">
    <text evidence="1">The sequence shown here is derived from an EMBL/GenBank/DDBJ whole genome shotgun (WGS) entry which is preliminary data.</text>
</comment>
<proteinExistence type="predicted"/>
<evidence type="ECO:0000313" key="2">
    <source>
        <dbReference type="Proteomes" id="UP000321085"/>
    </source>
</evidence>
<accession>A0A512BSB3</accession>